<evidence type="ECO:0000256" key="15">
    <source>
        <dbReference type="ARBA" id="ARBA00073601"/>
    </source>
</evidence>
<dbReference type="PROSITE" id="PS00383">
    <property type="entry name" value="TYR_PHOSPHATASE_1"/>
    <property type="match status" value="2"/>
</dbReference>
<dbReference type="PROSITE" id="PS50853">
    <property type="entry name" value="FN3"/>
    <property type="match status" value="1"/>
</dbReference>
<feature type="transmembrane region" description="Helical" evidence="18">
    <location>
        <begin position="375"/>
        <end position="396"/>
    </location>
</feature>
<dbReference type="SMART" id="SM00194">
    <property type="entry name" value="PTPc"/>
    <property type="match status" value="2"/>
</dbReference>
<evidence type="ECO:0000256" key="10">
    <source>
        <dbReference type="ARBA" id="ARBA00022989"/>
    </source>
</evidence>
<dbReference type="EC" id="3.1.3.48" evidence="2"/>
<feature type="compositionally biased region" description="Basic and acidic residues" evidence="17">
    <location>
        <begin position="1071"/>
        <end position="1093"/>
    </location>
</feature>
<evidence type="ECO:0000256" key="18">
    <source>
        <dbReference type="SAM" id="Phobius"/>
    </source>
</evidence>
<dbReference type="Gene3D" id="3.90.190.10">
    <property type="entry name" value="Protein tyrosine phosphatase superfamily"/>
    <property type="match status" value="2"/>
</dbReference>
<organism evidence="22 23">
    <name type="scientific">Albula glossodonta</name>
    <name type="common">roundjaw bonefish</name>
    <dbReference type="NCBI Taxonomy" id="121402"/>
    <lineage>
        <taxon>Eukaryota</taxon>
        <taxon>Metazoa</taxon>
        <taxon>Chordata</taxon>
        <taxon>Craniata</taxon>
        <taxon>Vertebrata</taxon>
        <taxon>Euteleostomi</taxon>
        <taxon>Actinopterygii</taxon>
        <taxon>Neopterygii</taxon>
        <taxon>Teleostei</taxon>
        <taxon>Albuliformes</taxon>
        <taxon>Albulidae</taxon>
        <taxon>Albula</taxon>
    </lineage>
</organism>
<proteinExistence type="inferred from homology"/>
<feature type="region of interest" description="Disordered" evidence="17">
    <location>
        <begin position="790"/>
        <end position="810"/>
    </location>
</feature>
<dbReference type="CDD" id="cd00063">
    <property type="entry name" value="FN3"/>
    <property type="match status" value="1"/>
</dbReference>
<feature type="domain" description="Tyrosine-protein phosphatase" evidence="19">
    <location>
        <begin position="450"/>
        <end position="709"/>
    </location>
</feature>
<keyword evidence="11 18" id="KW-0472">Membrane</keyword>
<dbReference type="InterPro" id="IPR016130">
    <property type="entry name" value="Tyr_Pase_AS"/>
</dbReference>
<keyword evidence="12" id="KW-0325">Glycoprotein</keyword>
<dbReference type="FunFam" id="3.90.190.10:FF:000033">
    <property type="entry name" value="receptor-type tyrosine-protein phosphatase C isoform X1"/>
    <property type="match status" value="1"/>
</dbReference>
<dbReference type="EMBL" id="JAFBMS010000007">
    <property type="protein sequence ID" value="KAG9351145.1"/>
    <property type="molecule type" value="Genomic_DNA"/>
</dbReference>
<dbReference type="PRINTS" id="PR00700">
    <property type="entry name" value="PRTYPHPHTASE"/>
</dbReference>
<evidence type="ECO:0000256" key="1">
    <source>
        <dbReference type="ARBA" id="ARBA00004251"/>
    </source>
</evidence>
<keyword evidence="23" id="KW-1185">Reference proteome</keyword>
<keyword evidence="3" id="KW-1003">Cell membrane</keyword>
<evidence type="ECO:0000256" key="6">
    <source>
        <dbReference type="ARBA" id="ARBA00022729"/>
    </source>
</evidence>
<dbReference type="Pfam" id="PF00102">
    <property type="entry name" value="Y_phosphatase"/>
    <property type="match status" value="2"/>
</dbReference>
<dbReference type="CDD" id="cd14557">
    <property type="entry name" value="R-PTPc-C-1"/>
    <property type="match status" value="1"/>
</dbReference>
<comment type="similarity">
    <text evidence="14">Belongs to the protein-tyrosine phosphatase family. Receptor class 1/6 subfamily.</text>
</comment>
<dbReference type="CDD" id="cd14558">
    <property type="entry name" value="R-PTP-C-2"/>
    <property type="match status" value="1"/>
</dbReference>
<dbReference type="SMART" id="SM00060">
    <property type="entry name" value="FN3"/>
    <property type="match status" value="2"/>
</dbReference>
<comment type="catalytic activity">
    <reaction evidence="13">
        <text>O-phospho-L-tyrosyl-[protein] + H2O = L-tyrosyl-[protein] + phosphate</text>
        <dbReference type="Rhea" id="RHEA:10684"/>
        <dbReference type="Rhea" id="RHEA-COMP:10136"/>
        <dbReference type="Rhea" id="RHEA-COMP:20101"/>
        <dbReference type="ChEBI" id="CHEBI:15377"/>
        <dbReference type="ChEBI" id="CHEBI:43474"/>
        <dbReference type="ChEBI" id="CHEBI:46858"/>
        <dbReference type="ChEBI" id="CHEBI:61978"/>
        <dbReference type="EC" id="3.1.3.48"/>
    </reaction>
</comment>
<dbReference type="GO" id="GO:0005886">
    <property type="term" value="C:plasma membrane"/>
    <property type="evidence" value="ECO:0007669"/>
    <property type="project" value="UniProtKB-SubCell"/>
</dbReference>
<protein>
    <recommendedName>
        <fullName evidence="15">Receptor-type tyrosine-protein phosphatase C</fullName>
        <ecNumber evidence="2">3.1.3.48</ecNumber>
    </recommendedName>
    <alternativeName>
        <fullName evidence="16">Leukocyte common antigen</fullName>
    </alternativeName>
</protein>
<evidence type="ECO:0000313" key="23">
    <source>
        <dbReference type="Proteomes" id="UP000824540"/>
    </source>
</evidence>
<keyword evidence="6" id="KW-0732">Signal</keyword>
<evidence type="ECO:0000259" key="20">
    <source>
        <dbReference type="PROSITE" id="PS50056"/>
    </source>
</evidence>
<evidence type="ECO:0000259" key="19">
    <source>
        <dbReference type="PROSITE" id="PS50055"/>
    </source>
</evidence>
<keyword evidence="10 18" id="KW-1133">Transmembrane helix</keyword>
<comment type="caution">
    <text evidence="22">The sequence shown here is derived from an EMBL/GenBank/DDBJ whole genome shotgun (WGS) entry which is preliminary data.</text>
</comment>
<dbReference type="InterPro" id="IPR000242">
    <property type="entry name" value="PTP_cat"/>
</dbReference>
<feature type="compositionally biased region" description="Acidic residues" evidence="17">
    <location>
        <begin position="795"/>
        <end position="810"/>
    </location>
</feature>
<dbReference type="PROSITE" id="PS50056">
    <property type="entry name" value="TYR_PHOSPHATASE_2"/>
    <property type="match status" value="2"/>
</dbReference>
<feature type="domain" description="Tyrosine specific protein phosphatases" evidence="20">
    <location>
        <begin position="629"/>
        <end position="700"/>
    </location>
</feature>
<feature type="domain" description="Tyrosine specific protein phosphatases" evidence="20">
    <location>
        <begin position="932"/>
        <end position="1012"/>
    </location>
</feature>
<dbReference type="Gene3D" id="2.60.40.10">
    <property type="entry name" value="Immunoglobulins"/>
    <property type="match status" value="1"/>
</dbReference>
<dbReference type="PANTHER" id="PTHR19134:SF539">
    <property type="entry name" value="RECEPTOR-TYPE TYROSINE-PROTEIN PHOSPHATASE C"/>
    <property type="match status" value="1"/>
</dbReference>
<dbReference type="InterPro" id="IPR003961">
    <property type="entry name" value="FN3_dom"/>
</dbReference>
<dbReference type="InterPro" id="IPR013783">
    <property type="entry name" value="Ig-like_fold"/>
</dbReference>
<dbReference type="InterPro" id="IPR003595">
    <property type="entry name" value="Tyr_Pase_cat"/>
</dbReference>
<keyword evidence="8" id="KW-0378">Hydrolase</keyword>
<dbReference type="InterPro" id="IPR050348">
    <property type="entry name" value="Protein-Tyr_Phosphatase"/>
</dbReference>
<dbReference type="SMART" id="SM00404">
    <property type="entry name" value="PTPc_motif"/>
    <property type="match status" value="2"/>
</dbReference>
<evidence type="ECO:0000256" key="3">
    <source>
        <dbReference type="ARBA" id="ARBA00022475"/>
    </source>
</evidence>
<dbReference type="InterPro" id="IPR036116">
    <property type="entry name" value="FN3_sf"/>
</dbReference>
<gene>
    <name evidence="22" type="ORF">JZ751_025035</name>
</gene>
<name>A0A8T2PF52_9TELE</name>
<keyword evidence="7" id="KW-0677">Repeat</keyword>
<evidence type="ECO:0000256" key="17">
    <source>
        <dbReference type="SAM" id="MobiDB-lite"/>
    </source>
</evidence>
<keyword evidence="4" id="KW-0597">Phosphoprotein</keyword>
<evidence type="ECO:0000256" key="4">
    <source>
        <dbReference type="ARBA" id="ARBA00022553"/>
    </source>
</evidence>
<accession>A0A8T2PF52</accession>
<evidence type="ECO:0000259" key="21">
    <source>
        <dbReference type="PROSITE" id="PS50853"/>
    </source>
</evidence>
<dbReference type="SUPFAM" id="SSF52799">
    <property type="entry name" value="(Phosphotyrosine protein) phosphatases II"/>
    <property type="match status" value="2"/>
</dbReference>
<feature type="domain" description="Tyrosine-protein phosphatase" evidence="19">
    <location>
        <begin position="741"/>
        <end position="1021"/>
    </location>
</feature>
<dbReference type="SUPFAM" id="SSF49265">
    <property type="entry name" value="Fibronectin type III"/>
    <property type="match status" value="1"/>
</dbReference>
<evidence type="ECO:0000256" key="12">
    <source>
        <dbReference type="ARBA" id="ARBA00023180"/>
    </source>
</evidence>
<dbReference type="GO" id="GO:0004725">
    <property type="term" value="F:protein tyrosine phosphatase activity"/>
    <property type="evidence" value="ECO:0007669"/>
    <property type="project" value="UniProtKB-EC"/>
</dbReference>
<evidence type="ECO:0000256" key="14">
    <source>
        <dbReference type="ARBA" id="ARBA00061377"/>
    </source>
</evidence>
<evidence type="ECO:0000256" key="13">
    <source>
        <dbReference type="ARBA" id="ARBA00051722"/>
    </source>
</evidence>
<comment type="subcellular location">
    <subcellularLocation>
        <location evidence="1">Cell membrane</location>
        <topology evidence="1">Single-pass type I membrane protein</topology>
    </subcellularLocation>
</comment>
<dbReference type="InterPro" id="IPR029021">
    <property type="entry name" value="Prot-tyrosine_phosphatase-like"/>
</dbReference>
<evidence type="ECO:0000256" key="16">
    <source>
        <dbReference type="ARBA" id="ARBA00078812"/>
    </source>
</evidence>
<keyword evidence="5 18" id="KW-0812">Transmembrane</keyword>
<feature type="region of interest" description="Disordered" evidence="17">
    <location>
        <begin position="1046"/>
        <end position="1117"/>
    </location>
</feature>
<feature type="domain" description="Fibronectin type-III" evidence="21">
    <location>
        <begin position="187"/>
        <end position="286"/>
    </location>
</feature>
<dbReference type="PROSITE" id="PS50055">
    <property type="entry name" value="TYR_PHOSPHATASE_PTP"/>
    <property type="match status" value="2"/>
</dbReference>
<feature type="compositionally biased region" description="Low complexity" evidence="17">
    <location>
        <begin position="1049"/>
        <end position="1062"/>
    </location>
</feature>
<evidence type="ECO:0000256" key="11">
    <source>
        <dbReference type="ARBA" id="ARBA00023136"/>
    </source>
</evidence>
<reference evidence="22" key="1">
    <citation type="thesis" date="2021" institute="BYU ScholarsArchive" country="Provo, UT, USA">
        <title>Applications of and Algorithms for Genome Assembly and Genomic Analyses with an Emphasis on Marine Teleosts.</title>
        <authorList>
            <person name="Pickett B.D."/>
        </authorList>
    </citation>
    <scope>NUCLEOTIDE SEQUENCE</scope>
    <source>
        <strain evidence="22">HI-2016</strain>
    </source>
</reference>
<dbReference type="OrthoDB" id="5794147at2759"/>
<dbReference type="FunFam" id="3.90.190.10:FF:000042">
    <property type="entry name" value="receptor-type tyrosine-protein phosphatase C isoform X1"/>
    <property type="match status" value="1"/>
</dbReference>
<evidence type="ECO:0000313" key="22">
    <source>
        <dbReference type="EMBL" id="KAG9351145.1"/>
    </source>
</evidence>
<dbReference type="Proteomes" id="UP000824540">
    <property type="component" value="Unassembled WGS sequence"/>
</dbReference>
<dbReference type="AlphaFoldDB" id="A0A8T2PF52"/>
<feature type="compositionally biased region" description="Polar residues" evidence="17">
    <location>
        <begin position="1105"/>
        <end position="1117"/>
    </location>
</feature>
<dbReference type="PANTHER" id="PTHR19134">
    <property type="entry name" value="RECEPTOR-TYPE TYROSINE-PROTEIN PHOSPHATASE"/>
    <property type="match status" value="1"/>
</dbReference>
<evidence type="ECO:0000256" key="5">
    <source>
        <dbReference type="ARBA" id="ARBA00022692"/>
    </source>
</evidence>
<evidence type="ECO:0000256" key="9">
    <source>
        <dbReference type="ARBA" id="ARBA00022912"/>
    </source>
</evidence>
<keyword evidence="9" id="KW-0904">Protein phosphatase</keyword>
<sequence length="1117" mass="127438">MIERLKPCTDYKNVSVTSQSCKLKGTENFRTNAIENEDIEVEISSTAKQICYTTKWNSSEILFNSTVGEPFNRTCFNIYESDYCKEVEIKITSTKCPQNITKNVTILPAIDAFTFKYDKTWPVNITMVEKPEKCNDGELEDKYNCTNKTEGRTYNISELIPFQQYTCSAEVYYRNKLADSKNIEVDTNGDIQIKINSSPMEESVTLTWNATSNFFTELSKEPNIHYDCTCKKNGKTAAGRIRSITRTNCTVGDLEPYQHYTCSVIPKYNENAIQKTSITPVQTKAGKPDPVSNISLKRVSPNSFQILCRTGQIHGPHTTIFAEMNDIKLNNTKCEFVFEDLSYLTSYKVKVRVYNGHNYSDPRYATAETSYNEKALIGFLVFLIILTSCALMFVLYKIYLLQKRNSNNNDERTELIPINVDENLMNVEPITAELLLDTYKRKIADEGRLFLAEFQSIPRVYSKCSVKEARKPCNQSKNRYVDILPYDFNRVQLSSAGGDQGSDYINASYIDGYKEAKKYIAAQGPKDETVVDFWRMVWEQQSSIIVMVTRCEEGNRNKCAQYWPSMDRETEIYDDFVVKITGEDHCPDYIIRRLTIINKREKTSEREVTHIQFISWPDHGVPGEPHLLLKLRRRVNAFKNFFSGPIVVHCSAGVGRTGTYIGIDAMMEGLEAEGRMDIYGYVVKLRRQRCLMVQVEAQYILIHQALIDYNQFGETEITLLELHSILTTLRQRDNSSEPTLLEAEFQRLPKYKNWRTSNTGSNEENKKRNRYSSVIPYDYNRVLVKLEEDNSRDSDLDEDEEYSSDEDDEDSTKYINATYIDGYWGPRNLIAAQGPLADTIADFWNMIFQKKAKAIIMLTECMEGNKEFCSAYWGDEKKLYDDIEVEVSSCDTTPAYLIRSIEIRHTKRKETRKVYQYHYKKWAERDLPEDPLDLVDMIKSIKQKCGFSSTKNDRTVPIIIHCNDGSSRTGIFCALWNILDSADTEKLVDVFQVAKALRKERQGMITSFEQYQFLYSTVERAFPAQNGEVKAGPASEGDTVEVVDEKAGEAATEAAAAAAANEQPETSVPKDSQREAQADKKMEPSKTAEEDAAKSSGPAEKAPDDSTSNGPTGSVEV</sequence>
<evidence type="ECO:0000256" key="2">
    <source>
        <dbReference type="ARBA" id="ARBA00013064"/>
    </source>
</evidence>
<evidence type="ECO:0000256" key="8">
    <source>
        <dbReference type="ARBA" id="ARBA00022801"/>
    </source>
</evidence>
<dbReference type="InterPro" id="IPR000387">
    <property type="entry name" value="Tyr_Pase_dom"/>
</dbReference>
<evidence type="ECO:0000256" key="7">
    <source>
        <dbReference type="ARBA" id="ARBA00022737"/>
    </source>
</evidence>